<dbReference type="InterPro" id="IPR033909">
    <property type="entry name" value="RNR_small"/>
</dbReference>
<evidence type="ECO:0000256" key="2">
    <source>
        <dbReference type="SAM" id="MobiDB-lite"/>
    </source>
</evidence>
<feature type="compositionally biased region" description="Basic and acidic residues" evidence="2">
    <location>
        <begin position="1"/>
        <end position="13"/>
    </location>
</feature>
<dbReference type="AlphaFoldDB" id="A0A8S9H4C3"/>
<dbReference type="Pfam" id="PF00268">
    <property type="entry name" value="Ribonuc_red_sm"/>
    <property type="match status" value="2"/>
</dbReference>
<dbReference type="InterPro" id="IPR000358">
    <property type="entry name" value="RNR_small_fam"/>
</dbReference>
<keyword evidence="3" id="KW-0472">Membrane</keyword>
<dbReference type="PANTHER" id="PTHR23409">
    <property type="entry name" value="RIBONUCLEOSIDE-DIPHOSPHATE REDUCTASE SMALL CHAIN"/>
    <property type="match status" value="1"/>
</dbReference>
<feature type="region of interest" description="Disordered" evidence="2">
    <location>
        <begin position="1"/>
        <end position="24"/>
    </location>
</feature>
<reference evidence="4" key="1">
    <citation type="submission" date="2019-12" db="EMBL/GenBank/DDBJ databases">
        <title>Genome sequencing and annotation of Brassica cretica.</title>
        <authorList>
            <person name="Studholme D.J."/>
            <person name="Sarris P.F."/>
        </authorList>
    </citation>
    <scope>NUCLEOTIDE SEQUENCE</scope>
    <source>
        <strain evidence="4">PFS-001/15</strain>
        <tissue evidence="4">Leaf</tissue>
    </source>
</reference>
<name>A0A8S9H4C3_BRACR</name>
<evidence type="ECO:0000313" key="4">
    <source>
        <dbReference type="EMBL" id="KAF2552649.1"/>
    </source>
</evidence>
<proteinExistence type="inferred from homology"/>
<dbReference type="InterPro" id="IPR009078">
    <property type="entry name" value="Ferritin-like_SF"/>
</dbReference>
<feature type="transmembrane region" description="Helical" evidence="3">
    <location>
        <begin position="208"/>
        <end position="233"/>
    </location>
</feature>
<dbReference type="EMBL" id="QGKW02001988">
    <property type="protein sequence ID" value="KAF2552649.1"/>
    <property type="molecule type" value="Genomic_DNA"/>
</dbReference>
<keyword evidence="3" id="KW-1133">Transmembrane helix</keyword>
<keyword evidence="3" id="KW-0812">Transmembrane</keyword>
<dbReference type="SUPFAM" id="SSF47240">
    <property type="entry name" value="Ferritin-like"/>
    <property type="match status" value="2"/>
</dbReference>
<evidence type="ECO:0000313" key="5">
    <source>
        <dbReference type="Proteomes" id="UP000712281"/>
    </source>
</evidence>
<comment type="caution">
    <text evidence="4">The sequence shown here is derived from an EMBL/GenBank/DDBJ whole genome shotgun (WGS) entry which is preliminary data.</text>
</comment>
<dbReference type="InterPro" id="IPR012348">
    <property type="entry name" value="RNR-like"/>
</dbReference>
<comment type="similarity">
    <text evidence="1">Belongs to the ribonucleoside diphosphate reductase small chain family.</text>
</comment>
<evidence type="ECO:0000256" key="3">
    <source>
        <dbReference type="SAM" id="Phobius"/>
    </source>
</evidence>
<gene>
    <name evidence="4" type="ORF">F2Q68_00034814</name>
</gene>
<organism evidence="4 5">
    <name type="scientific">Brassica cretica</name>
    <name type="common">Mustard</name>
    <dbReference type="NCBI Taxonomy" id="69181"/>
    <lineage>
        <taxon>Eukaryota</taxon>
        <taxon>Viridiplantae</taxon>
        <taxon>Streptophyta</taxon>
        <taxon>Embryophyta</taxon>
        <taxon>Tracheophyta</taxon>
        <taxon>Spermatophyta</taxon>
        <taxon>Magnoliopsida</taxon>
        <taxon>eudicotyledons</taxon>
        <taxon>Gunneridae</taxon>
        <taxon>Pentapetalae</taxon>
        <taxon>rosids</taxon>
        <taxon>malvids</taxon>
        <taxon>Brassicales</taxon>
        <taxon>Brassicaceae</taxon>
        <taxon>Brassiceae</taxon>
        <taxon>Brassica</taxon>
    </lineage>
</organism>
<dbReference type="GO" id="GO:0009263">
    <property type="term" value="P:deoxyribonucleotide biosynthetic process"/>
    <property type="evidence" value="ECO:0007669"/>
    <property type="project" value="InterPro"/>
</dbReference>
<dbReference type="Gene3D" id="1.10.620.20">
    <property type="entry name" value="Ribonucleotide Reductase, subunit A"/>
    <property type="match status" value="2"/>
</dbReference>
<evidence type="ECO:0000256" key="1">
    <source>
        <dbReference type="ARBA" id="ARBA00009303"/>
    </source>
</evidence>
<dbReference type="PANTHER" id="PTHR23409:SF35">
    <property type="entry name" value="RIBONUCLEOSIDE-DIPHOSPHATE REDUCTASE SMALL CHAIN A"/>
    <property type="match status" value="1"/>
</dbReference>
<dbReference type="GO" id="GO:0016491">
    <property type="term" value="F:oxidoreductase activity"/>
    <property type="evidence" value="ECO:0007669"/>
    <property type="project" value="InterPro"/>
</dbReference>
<dbReference type="CDD" id="cd01049">
    <property type="entry name" value="RNRR2"/>
    <property type="match status" value="1"/>
</dbReference>
<accession>A0A8S9H4C3</accession>
<sequence>MGSLKDGQRRDLEGGEEESEEPLLTAQNQRFTMFPIRYKSIWEMYKKAEASFWTAEEVDLSTDVQHWEKLSDSEKHFISHVLAFFAASDGIVLENLAARFLNDVQVPEARAFYGFQIAMENIHSVLILTANSEISLSQAWLDRFKTDLEPLYFFSYCWETSEMYSQLLETFIKDSQEKDRLFNAIETIPCISNKAKWCLDWIQSPMSFAVRLVAFACVEGIFFSGSFCAIFWLKKRGLMPGLTFSNELISRDEGLHCDFACLLYSLLQKQLPVEKVYQIVHEAVEIETEFVCKALSCDLIGMNSNLMSQYIQFVADRLLVTLGCERRYKADNPFDWMEFISLQGKTNFFEKRVGEYQKASVMSSLQEGNKNYEFKIDEDF</sequence>
<protein>
    <submittedName>
        <fullName evidence="4">Uncharacterized protein</fullName>
    </submittedName>
</protein>
<dbReference type="Proteomes" id="UP000712281">
    <property type="component" value="Unassembled WGS sequence"/>
</dbReference>